<feature type="compositionally biased region" description="Gly residues" evidence="1">
    <location>
        <begin position="92"/>
        <end position="102"/>
    </location>
</feature>
<evidence type="ECO:0000256" key="1">
    <source>
        <dbReference type="SAM" id="MobiDB-lite"/>
    </source>
</evidence>
<feature type="transmembrane region" description="Helical" evidence="2">
    <location>
        <begin position="42"/>
        <end position="64"/>
    </location>
</feature>
<evidence type="ECO:0000313" key="3">
    <source>
        <dbReference type="EMBL" id="KAK4175493.1"/>
    </source>
</evidence>
<dbReference type="Proteomes" id="UP001302321">
    <property type="component" value="Unassembled WGS sequence"/>
</dbReference>
<evidence type="ECO:0000313" key="4">
    <source>
        <dbReference type="Proteomes" id="UP001302321"/>
    </source>
</evidence>
<dbReference type="AlphaFoldDB" id="A0AAN7A643"/>
<organism evidence="3 4">
    <name type="scientific">Triangularia setosa</name>
    <dbReference type="NCBI Taxonomy" id="2587417"/>
    <lineage>
        <taxon>Eukaryota</taxon>
        <taxon>Fungi</taxon>
        <taxon>Dikarya</taxon>
        <taxon>Ascomycota</taxon>
        <taxon>Pezizomycotina</taxon>
        <taxon>Sordariomycetes</taxon>
        <taxon>Sordariomycetidae</taxon>
        <taxon>Sordariales</taxon>
        <taxon>Podosporaceae</taxon>
        <taxon>Triangularia</taxon>
    </lineage>
</organism>
<accession>A0AAN7A643</accession>
<gene>
    <name evidence="3" type="ORF">QBC36DRAFT_291422</name>
</gene>
<protein>
    <submittedName>
        <fullName evidence="3">Uncharacterized protein</fullName>
    </submittedName>
</protein>
<keyword evidence="4" id="KW-1185">Reference proteome</keyword>
<evidence type="ECO:0000256" key="2">
    <source>
        <dbReference type="SAM" id="Phobius"/>
    </source>
</evidence>
<feature type="region of interest" description="Disordered" evidence="1">
    <location>
        <begin position="75"/>
        <end position="176"/>
    </location>
</feature>
<sequence>MAPLLLSHWDSIVPISSSSQTPDLQPRKYVSGSGAGGGNGGYISPAVLGAGLGIGLPILMVLLYSIFKTRSKTRVAAKKVDAGRPAVKSKSGGQGGGSGSGGDRPRNLGLLDITTPLPGRESPVQVSSTQGGSSTEPPVYTAERTVADLESDIAEPPPAYSRNKPGLLDIGPPRRG</sequence>
<feature type="compositionally biased region" description="Polar residues" evidence="1">
    <location>
        <begin position="124"/>
        <end position="136"/>
    </location>
</feature>
<comment type="caution">
    <text evidence="3">The sequence shown here is derived from an EMBL/GenBank/DDBJ whole genome shotgun (WGS) entry which is preliminary data.</text>
</comment>
<keyword evidence="2" id="KW-0812">Transmembrane</keyword>
<keyword evidence="2" id="KW-1133">Transmembrane helix</keyword>
<dbReference type="EMBL" id="MU866232">
    <property type="protein sequence ID" value="KAK4175493.1"/>
    <property type="molecule type" value="Genomic_DNA"/>
</dbReference>
<reference evidence="3" key="1">
    <citation type="journal article" date="2023" name="Mol. Phylogenet. Evol.">
        <title>Genome-scale phylogeny and comparative genomics of the fungal order Sordariales.</title>
        <authorList>
            <person name="Hensen N."/>
            <person name="Bonometti L."/>
            <person name="Westerberg I."/>
            <person name="Brannstrom I.O."/>
            <person name="Guillou S."/>
            <person name="Cros-Aarteil S."/>
            <person name="Calhoun S."/>
            <person name="Haridas S."/>
            <person name="Kuo A."/>
            <person name="Mondo S."/>
            <person name="Pangilinan J."/>
            <person name="Riley R."/>
            <person name="LaButti K."/>
            <person name="Andreopoulos B."/>
            <person name="Lipzen A."/>
            <person name="Chen C."/>
            <person name="Yan M."/>
            <person name="Daum C."/>
            <person name="Ng V."/>
            <person name="Clum A."/>
            <person name="Steindorff A."/>
            <person name="Ohm R.A."/>
            <person name="Martin F."/>
            <person name="Silar P."/>
            <person name="Natvig D.O."/>
            <person name="Lalanne C."/>
            <person name="Gautier V."/>
            <person name="Ament-Velasquez S.L."/>
            <person name="Kruys A."/>
            <person name="Hutchinson M.I."/>
            <person name="Powell A.J."/>
            <person name="Barry K."/>
            <person name="Miller A.N."/>
            <person name="Grigoriev I.V."/>
            <person name="Debuchy R."/>
            <person name="Gladieux P."/>
            <person name="Hiltunen Thoren M."/>
            <person name="Johannesson H."/>
        </authorList>
    </citation>
    <scope>NUCLEOTIDE SEQUENCE</scope>
    <source>
        <strain evidence="3">CBS 892.96</strain>
    </source>
</reference>
<name>A0AAN7A643_9PEZI</name>
<reference evidence="3" key="2">
    <citation type="submission" date="2023-05" db="EMBL/GenBank/DDBJ databases">
        <authorList>
            <consortium name="Lawrence Berkeley National Laboratory"/>
            <person name="Steindorff A."/>
            <person name="Hensen N."/>
            <person name="Bonometti L."/>
            <person name="Westerberg I."/>
            <person name="Brannstrom I.O."/>
            <person name="Guillou S."/>
            <person name="Cros-Aarteil S."/>
            <person name="Calhoun S."/>
            <person name="Haridas S."/>
            <person name="Kuo A."/>
            <person name="Mondo S."/>
            <person name="Pangilinan J."/>
            <person name="Riley R."/>
            <person name="Labutti K."/>
            <person name="Andreopoulos B."/>
            <person name="Lipzen A."/>
            <person name="Chen C."/>
            <person name="Yanf M."/>
            <person name="Daum C."/>
            <person name="Ng V."/>
            <person name="Clum A."/>
            <person name="Ohm R."/>
            <person name="Martin F."/>
            <person name="Silar P."/>
            <person name="Natvig D."/>
            <person name="Lalanne C."/>
            <person name="Gautier V."/>
            <person name="Ament-Velasquez S.L."/>
            <person name="Kruys A."/>
            <person name="Hutchinson M.I."/>
            <person name="Powell A.J."/>
            <person name="Barry K."/>
            <person name="Miller A.N."/>
            <person name="Grigoriev I.V."/>
            <person name="Debuchy R."/>
            <person name="Gladieux P."/>
            <person name="Thoren M.H."/>
            <person name="Johannesson H."/>
        </authorList>
    </citation>
    <scope>NUCLEOTIDE SEQUENCE</scope>
    <source>
        <strain evidence="3">CBS 892.96</strain>
    </source>
</reference>
<keyword evidence="2" id="KW-0472">Membrane</keyword>
<proteinExistence type="predicted"/>